<feature type="active site" description="Proton acceptor" evidence="10">
    <location>
        <position position="136"/>
    </location>
</feature>
<reference evidence="15" key="1">
    <citation type="submission" date="2020-08" db="EMBL/GenBank/DDBJ databases">
        <title>Genome sequencing and assembly of the red palm weevil Rhynchophorus ferrugineus.</title>
        <authorList>
            <person name="Dias G.B."/>
            <person name="Bergman C.M."/>
            <person name="Manee M."/>
        </authorList>
    </citation>
    <scope>NUCLEOTIDE SEQUENCE</scope>
    <source>
        <strain evidence="15">AA-2017</strain>
        <tissue evidence="15">Whole larva</tissue>
    </source>
</reference>
<dbReference type="EC" id="3.5.1.98" evidence="9"/>
<keyword evidence="2" id="KW-0678">Repressor</keyword>
<feature type="binding site" evidence="11">
    <location>
        <position position="144"/>
    </location>
    <ligand>
        <name>substrate</name>
    </ligand>
</feature>
<dbReference type="InterPro" id="IPR003084">
    <property type="entry name" value="HDAC_I/II"/>
</dbReference>
<feature type="region of interest" description="Disordered" evidence="13">
    <location>
        <begin position="338"/>
        <end position="362"/>
    </location>
</feature>
<evidence type="ECO:0000313" key="15">
    <source>
        <dbReference type="EMBL" id="KAF7279307.1"/>
    </source>
</evidence>
<dbReference type="PANTHER" id="PTHR10625:SF36">
    <property type="entry name" value="HISTONE DEACETYLASE 3"/>
    <property type="match status" value="1"/>
</dbReference>
<keyword evidence="12" id="KW-0479">Metal-binding</keyword>
<evidence type="ECO:0000256" key="8">
    <source>
        <dbReference type="ARBA" id="ARBA00048287"/>
    </source>
</evidence>
<comment type="subcellular location">
    <subcellularLocation>
        <location evidence="1 9">Nucleus</location>
    </subcellularLocation>
</comment>
<feature type="binding site" evidence="12">
    <location>
        <position position="173"/>
    </location>
    <ligand>
        <name>a divalent metal cation</name>
        <dbReference type="ChEBI" id="CHEBI:60240"/>
    </ligand>
</feature>
<feature type="binding site" evidence="11">
    <location>
        <position position="94"/>
    </location>
    <ligand>
        <name>substrate</name>
    </ligand>
</feature>
<evidence type="ECO:0000256" key="10">
    <source>
        <dbReference type="PIRSR" id="PIRSR037913-1"/>
    </source>
</evidence>
<dbReference type="OrthoDB" id="1918432at2759"/>
<keyword evidence="6 9" id="KW-0804">Transcription</keyword>
<keyword evidence="7 9" id="KW-0539">Nucleus</keyword>
<feature type="domain" description="Histone deacetylase" evidence="14">
    <location>
        <begin position="23"/>
        <end position="174"/>
    </location>
</feature>
<keyword evidence="4 9" id="KW-0156">Chromatin regulator</keyword>
<dbReference type="InterPro" id="IPR037138">
    <property type="entry name" value="His_deacetylse_dom_sf"/>
</dbReference>
<dbReference type="PANTHER" id="PTHR10625">
    <property type="entry name" value="HISTONE DEACETYLASE HDAC1-RELATED"/>
    <property type="match status" value="1"/>
</dbReference>
<evidence type="ECO:0000259" key="14">
    <source>
        <dbReference type="Pfam" id="PF00850"/>
    </source>
</evidence>
<dbReference type="Pfam" id="PF00850">
    <property type="entry name" value="Hist_deacetyl"/>
    <property type="match status" value="2"/>
</dbReference>
<gene>
    <name evidence="15" type="ORF">GWI33_007440</name>
</gene>
<accession>A0A834IHU6</accession>
<evidence type="ECO:0000256" key="6">
    <source>
        <dbReference type="ARBA" id="ARBA00023163"/>
    </source>
</evidence>
<comment type="similarity">
    <text evidence="9">Belongs to the histone deacetylase family. HD Type 1 subfamily.</text>
</comment>
<evidence type="ECO:0000256" key="2">
    <source>
        <dbReference type="ARBA" id="ARBA00022491"/>
    </source>
</evidence>
<comment type="catalytic activity">
    <reaction evidence="8 9">
        <text>N(6)-acetyl-L-lysyl-[histone] + H2O = L-lysyl-[histone] + acetate</text>
        <dbReference type="Rhea" id="RHEA:58196"/>
        <dbReference type="Rhea" id="RHEA-COMP:9845"/>
        <dbReference type="Rhea" id="RHEA-COMP:11338"/>
        <dbReference type="ChEBI" id="CHEBI:15377"/>
        <dbReference type="ChEBI" id="CHEBI:29969"/>
        <dbReference type="ChEBI" id="CHEBI:30089"/>
        <dbReference type="ChEBI" id="CHEBI:61930"/>
        <dbReference type="EC" id="3.5.1.98"/>
    </reaction>
</comment>
<dbReference type="PRINTS" id="PR01271">
    <property type="entry name" value="HISDACETLASE"/>
</dbReference>
<dbReference type="Proteomes" id="UP000625711">
    <property type="component" value="Unassembled WGS sequence"/>
</dbReference>
<name>A0A834IHU6_RHYFE</name>
<feature type="binding site" evidence="12">
    <location>
        <position position="222"/>
    </location>
    <ligand>
        <name>a divalent metal cation</name>
        <dbReference type="ChEBI" id="CHEBI:60240"/>
    </ligand>
</feature>
<dbReference type="GO" id="GO:0005634">
    <property type="term" value="C:nucleus"/>
    <property type="evidence" value="ECO:0007669"/>
    <property type="project" value="UniProtKB-SubCell"/>
</dbReference>
<feature type="compositionally biased region" description="Basic and acidic residues" evidence="13">
    <location>
        <begin position="350"/>
        <end position="362"/>
    </location>
</feature>
<keyword evidence="5 9" id="KW-0805">Transcription regulation</keyword>
<feature type="binding site" evidence="11">
    <location>
        <position position="261"/>
    </location>
    <ligand>
        <name>substrate</name>
    </ligand>
</feature>
<comment type="caution">
    <text evidence="15">The sequence shown here is derived from an EMBL/GenBank/DDBJ whole genome shotgun (WGS) entry which is preliminary data.</text>
</comment>
<evidence type="ECO:0000313" key="16">
    <source>
        <dbReference type="Proteomes" id="UP000625711"/>
    </source>
</evidence>
<dbReference type="AlphaFoldDB" id="A0A834IHU6"/>
<evidence type="ECO:0000256" key="3">
    <source>
        <dbReference type="ARBA" id="ARBA00022801"/>
    </source>
</evidence>
<dbReference type="PRINTS" id="PR01270">
    <property type="entry name" value="HDASUPER"/>
</dbReference>
<evidence type="ECO:0000256" key="7">
    <source>
        <dbReference type="ARBA" id="ARBA00023242"/>
    </source>
</evidence>
<sequence length="393" mass="44734">MSKHRVSYFFNPDVGNFHYGTGHPMKPHRLSVIHSLILNYGLHKRMQVYRPYVASAHDMCRFHSDEYIDFLQKVTPQNISSFTKHLSHYNVGDDCPVFYGLFDFCSMYTGASLEGAMKLNNNDCDIAINWSGGLHHAKKFEASGFCYVNDIVIGILELLKYHPRVLYIDIDVHHVFINMETTSFPGLAICMKLVLKVVFKPVISNVMEFFQPTAIVLQCGADSLANDRLGCFSLSTKGHGECVKFVKSLNVPTLVVGGGGYTLRNVARCWTYETSLLVDEQISNELPYTEYFEFFAPDFTLHPEVVTRQENANTKQYLEAITKFVYDNLKMCQHSPSVQMHDVPGPAIPEDSKVKEEEDPDVRISQELEDKMVEAKNEFYDGDKDNDKDDVKS</sequence>
<evidence type="ECO:0000256" key="9">
    <source>
        <dbReference type="PIRNR" id="PIRNR037913"/>
    </source>
</evidence>
<feature type="binding site" evidence="12">
    <location>
        <position position="171"/>
    </location>
    <ligand>
        <name>a divalent metal cation</name>
        <dbReference type="ChEBI" id="CHEBI:60240"/>
    </ligand>
</feature>
<feature type="region of interest" description="Disordered" evidence="13">
    <location>
        <begin position="374"/>
        <end position="393"/>
    </location>
</feature>
<evidence type="ECO:0000256" key="11">
    <source>
        <dbReference type="PIRSR" id="PIRSR037913-2"/>
    </source>
</evidence>
<dbReference type="EMBL" id="JAACXV010000370">
    <property type="protein sequence ID" value="KAF7279307.1"/>
    <property type="molecule type" value="Genomic_DNA"/>
</dbReference>
<evidence type="ECO:0000256" key="4">
    <source>
        <dbReference type="ARBA" id="ARBA00022853"/>
    </source>
</evidence>
<organism evidence="15 16">
    <name type="scientific">Rhynchophorus ferrugineus</name>
    <name type="common">Red palm weevil</name>
    <name type="synonym">Curculio ferrugineus</name>
    <dbReference type="NCBI Taxonomy" id="354439"/>
    <lineage>
        <taxon>Eukaryota</taxon>
        <taxon>Metazoa</taxon>
        <taxon>Ecdysozoa</taxon>
        <taxon>Arthropoda</taxon>
        <taxon>Hexapoda</taxon>
        <taxon>Insecta</taxon>
        <taxon>Pterygota</taxon>
        <taxon>Neoptera</taxon>
        <taxon>Endopterygota</taxon>
        <taxon>Coleoptera</taxon>
        <taxon>Polyphaga</taxon>
        <taxon>Cucujiformia</taxon>
        <taxon>Curculionidae</taxon>
        <taxon>Dryophthorinae</taxon>
        <taxon>Rhynchophorus</taxon>
    </lineage>
</organism>
<proteinExistence type="inferred from homology"/>
<feature type="domain" description="Histone deacetylase" evidence="14">
    <location>
        <begin position="198"/>
        <end position="275"/>
    </location>
</feature>
<keyword evidence="16" id="KW-1185">Reference proteome</keyword>
<dbReference type="Gene3D" id="3.40.800.20">
    <property type="entry name" value="Histone deacetylase domain"/>
    <property type="match status" value="2"/>
</dbReference>
<keyword evidence="3 9" id="KW-0378">Hydrolase</keyword>
<dbReference type="InterPro" id="IPR000286">
    <property type="entry name" value="HDACs"/>
</dbReference>
<dbReference type="SUPFAM" id="SSF52768">
    <property type="entry name" value="Arginase/deacetylase"/>
    <property type="match status" value="1"/>
</dbReference>
<evidence type="ECO:0000256" key="12">
    <source>
        <dbReference type="PIRSR" id="PIRSR037913-3"/>
    </source>
</evidence>
<dbReference type="InterPro" id="IPR023801">
    <property type="entry name" value="His_deacetylse_dom"/>
</dbReference>
<dbReference type="GO" id="GO:0040029">
    <property type="term" value="P:epigenetic regulation of gene expression"/>
    <property type="evidence" value="ECO:0007669"/>
    <property type="project" value="TreeGrafter"/>
</dbReference>
<dbReference type="GO" id="GO:0046872">
    <property type="term" value="F:metal ion binding"/>
    <property type="evidence" value="ECO:0007669"/>
    <property type="project" value="UniProtKB-KW"/>
</dbReference>
<evidence type="ECO:0000256" key="1">
    <source>
        <dbReference type="ARBA" id="ARBA00004123"/>
    </source>
</evidence>
<evidence type="ECO:0000256" key="13">
    <source>
        <dbReference type="SAM" id="MobiDB-lite"/>
    </source>
</evidence>
<evidence type="ECO:0000256" key="5">
    <source>
        <dbReference type="ARBA" id="ARBA00023015"/>
    </source>
</evidence>
<dbReference type="GO" id="GO:0141221">
    <property type="term" value="F:histone deacetylase activity, hydrolytic mechanism"/>
    <property type="evidence" value="ECO:0007669"/>
    <property type="project" value="UniProtKB-EC"/>
</dbReference>
<dbReference type="InterPro" id="IPR023696">
    <property type="entry name" value="Ureohydrolase_dom_sf"/>
</dbReference>
<dbReference type="PIRSF" id="PIRSF037913">
    <property type="entry name" value="His_deacetylse_1"/>
    <property type="match status" value="1"/>
</dbReference>
<protein>
    <recommendedName>
        <fullName evidence="9">Histone deacetylase</fullName>
        <ecNumber evidence="9">3.5.1.98</ecNumber>
    </recommendedName>
</protein>